<keyword evidence="2" id="KW-1133">Transmembrane helix</keyword>
<name>A0AAW2DMU1_9ROSI</name>
<evidence type="ECO:0000313" key="4">
    <source>
        <dbReference type="Proteomes" id="UP001459277"/>
    </source>
</evidence>
<feature type="transmembrane region" description="Helical" evidence="2">
    <location>
        <begin position="56"/>
        <end position="75"/>
    </location>
</feature>
<dbReference type="Proteomes" id="UP001459277">
    <property type="component" value="Unassembled WGS sequence"/>
</dbReference>
<protein>
    <submittedName>
        <fullName evidence="3">Uncharacterized protein</fullName>
    </submittedName>
</protein>
<dbReference type="EMBL" id="JAZDWU010000002">
    <property type="protein sequence ID" value="KAL0011434.1"/>
    <property type="molecule type" value="Genomic_DNA"/>
</dbReference>
<keyword evidence="2" id="KW-0812">Transmembrane</keyword>
<evidence type="ECO:0000256" key="1">
    <source>
        <dbReference type="SAM" id="Coils"/>
    </source>
</evidence>
<proteinExistence type="predicted"/>
<feature type="transmembrane region" description="Helical" evidence="2">
    <location>
        <begin position="6"/>
        <end position="24"/>
    </location>
</feature>
<dbReference type="AlphaFoldDB" id="A0AAW2DMU1"/>
<feature type="transmembrane region" description="Helical" evidence="2">
    <location>
        <begin position="31"/>
        <end position="50"/>
    </location>
</feature>
<accession>A0AAW2DMU1</accession>
<keyword evidence="4" id="KW-1185">Reference proteome</keyword>
<evidence type="ECO:0000313" key="3">
    <source>
        <dbReference type="EMBL" id="KAL0011434.1"/>
    </source>
</evidence>
<organism evidence="3 4">
    <name type="scientific">Lithocarpus litseifolius</name>
    <dbReference type="NCBI Taxonomy" id="425828"/>
    <lineage>
        <taxon>Eukaryota</taxon>
        <taxon>Viridiplantae</taxon>
        <taxon>Streptophyta</taxon>
        <taxon>Embryophyta</taxon>
        <taxon>Tracheophyta</taxon>
        <taxon>Spermatophyta</taxon>
        <taxon>Magnoliopsida</taxon>
        <taxon>eudicotyledons</taxon>
        <taxon>Gunneridae</taxon>
        <taxon>Pentapetalae</taxon>
        <taxon>rosids</taxon>
        <taxon>fabids</taxon>
        <taxon>Fagales</taxon>
        <taxon>Fagaceae</taxon>
        <taxon>Lithocarpus</taxon>
    </lineage>
</organism>
<keyword evidence="2" id="KW-0472">Membrane</keyword>
<gene>
    <name evidence="3" type="ORF">SO802_006542</name>
</gene>
<comment type="caution">
    <text evidence="3">The sequence shown here is derived from an EMBL/GenBank/DDBJ whole genome shotgun (WGS) entry which is preliminary data.</text>
</comment>
<keyword evidence="1" id="KW-0175">Coiled coil</keyword>
<evidence type="ECO:0000256" key="2">
    <source>
        <dbReference type="SAM" id="Phobius"/>
    </source>
</evidence>
<reference evidence="3 4" key="1">
    <citation type="submission" date="2024-01" db="EMBL/GenBank/DDBJ databases">
        <title>A telomere-to-telomere, gap-free genome of sweet tea (Lithocarpus litseifolius).</title>
        <authorList>
            <person name="Zhou J."/>
        </authorList>
    </citation>
    <scope>NUCLEOTIDE SEQUENCE [LARGE SCALE GENOMIC DNA]</scope>
    <source>
        <strain evidence="3">Zhou-2022a</strain>
        <tissue evidence="3">Leaf</tissue>
    </source>
</reference>
<sequence length="287" mass="33794">MKERLTIISLIVLFVFFEIFIDSVRDRVLDVAIPVLLMGGFVFALRFLFFTPFPKWIWLRWMIVLLLCSAFYFSFDNRAWIHPRSRREAVCDYDLHWKESYFKSEKSYQKQWQEKIDLEKNLSILKDEKVILRKQCIEDKEILAINYDAKMKLASDELKRAKHRIQELESRLQRTEFKSRLAPYNEVTATHAVRWGSDFSEQLKGAIGVGLRGTRKLSNKTKSRKSIQAKSNFKQCLIRISKFSSRWQHTGIGNQRGAALLLKSLGWMEVLYSKEELIVGDILNTDL</sequence>
<feature type="coiled-coil region" evidence="1">
    <location>
        <begin position="115"/>
        <end position="178"/>
    </location>
</feature>